<keyword evidence="1" id="KW-0472">Membrane</keyword>
<organism evidence="2 3">
    <name type="scientific">Atlanticothrix silvestris CENA357</name>
    <dbReference type="NCBI Taxonomy" id="1725252"/>
    <lineage>
        <taxon>Bacteria</taxon>
        <taxon>Bacillati</taxon>
        <taxon>Cyanobacteriota</taxon>
        <taxon>Cyanophyceae</taxon>
        <taxon>Nostocales</taxon>
        <taxon>Nodulariaceae</taxon>
        <taxon>Atlanticothrix</taxon>
        <taxon>Atlanticothrix silvestris</taxon>
    </lineage>
</organism>
<proteinExistence type="predicted"/>
<evidence type="ECO:0000313" key="3">
    <source>
        <dbReference type="Proteomes" id="UP000599391"/>
    </source>
</evidence>
<dbReference type="AlphaFoldDB" id="A0A8J7HB36"/>
<keyword evidence="3" id="KW-1185">Reference proteome</keyword>
<gene>
    <name evidence="2" type="ORF">I8751_08525</name>
</gene>
<feature type="transmembrane region" description="Helical" evidence="1">
    <location>
        <begin position="132"/>
        <end position="152"/>
    </location>
</feature>
<accession>A0A8J7HB36</accession>
<keyword evidence="1" id="KW-0812">Transmembrane</keyword>
<reference evidence="2 3" key="1">
    <citation type="journal article" date="2021" name="Int. J. Syst. Evol. Microbiol.">
        <title>Amazonocrinis nigriterrae gen. nov., sp. nov., Atlanticothrix silvestris gen. nov., sp. nov. and Dendronalium phyllosphericum gen. nov., sp. nov., nostocacean cyanobacteria from Brazilian environments.</title>
        <authorList>
            <person name="Alvarenga D.O."/>
            <person name="Andreote A.P.D."/>
            <person name="Branco L.H.Z."/>
            <person name="Delbaje E."/>
            <person name="Cruz R.B."/>
            <person name="Varani A.M."/>
            <person name="Fiore M.F."/>
        </authorList>
    </citation>
    <scope>NUCLEOTIDE SEQUENCE [LARGE SCALE GENOMIC DNA]</scope>
    <source>
        <strain evidence="2 3">CENA357</strain>
    </source>
</reference>
<feature type="transmembrane region" description="Helical" evidence="1">
    <location>
        <begin position="21"/>
        <end position="42"/>
    </location>
</feature>
<keyword evidence="1" id="KW-1133">Transmembrane helix</keyword>
<dbReference type="EMBL" id="JAECZB010000014">
    <property type="protein sequence ID" value="MBH8552419.1"/>
    <property type="molecule type" value="Genomic_DNA"/>
</dbReference>
<feature type="transmembrane region" description="Helical" evidence="1">
    <location>
        <begin position="164"/>
        <end position="185"/>
    </location>
</feature>
<dbReference type="Proteomes" id="UP000599391">
    <property type="component" value="Unassembled WGS sequence"/>
</dbReference>
<sequence>MLNKNLRYSVKLNKGNWIVKLCCLFLATDIGFILLHLVYSYSDLISNDIFSLEKDRGYSEIFQYVKEYWSALLLGLLAIQGRSLLYLSWSVLFFYLLLDDSVQIHENLGALISSKFSFPAILNLRAVDLGELVVSAVVSLFFLIAIGINYRLGDRLSREVSKSLIILLFALAIFGVFMDMLHVVLSTPFLDPLLILVEDGGELMIMSLIVCFVFSLPLKSSKLIE</sequence>
<evidence type="ECO:0000256" key="1">
    <source>
        <dbReference type="SAM" id="Phobius"/>
    </source>
</evidence>
<comment type="caution">
    <text evidence="2">The sequence shown here is derived from an EMBL/GenBank/DDBJ whole genome shotgun (WGS) entry which is preliminary data.</text>
</comment>
<feature type="transmembrane region" description="Helical" evidence="1">
    <location>
        <begin position="200"/>
        <end position="218"/>
    </location>
</feature>
<evidence type="ECO:0000313" key="2">
    <source>
        <dbReference type="EMBL" id="MBH8552419.1"/>
    </source>
</evidence>
<name>A0A8J7HB36_9CYAN</name>
<protein>
    <submittedName>
        <fullName evidence="2">Uncharacterized protein</fullName>
    </submittedName>
</protein>